<keyword evidence="7" id="KW-1185">Reference proteome</keyword>
<evidence type="ECO:0000313" key="7">
    <source>
        <dbReference type="Proteomes" id="UP000479114"/>
    </source>
</evidence>
<keyword evidence="3" id="KW-0560">Oxidoreductase</keyword>
<dbReference type="GO" id="GO:0051539">
    <property type="term" value="F:4 iron, 4 sulfur cluster binding"/>
    <property type="evidence" value="ECO:0007669"/>
    <property type="project" value="UniProtKB-KW"/>
</dbReference>
<evidence type="ECO:0000256" key="2">
    <source>
        <dbReference type="ARBA" id="ARBA00022723"/>
    </source>
</evidence>
<accession>A0A6C0NZQ9</accession>
<dbReference type="InterPro" id="IPR039650">
    <property type="entry name" value="HdrA-like"/>
</dbReference>
<keyword evidence="1" id="KW-0004">4Fe-4S</keyword>
<reference evidence="6 7" key="1">
    <citation type="submission" date="2020-02" db="EMBL/GenBank/DDBJ databases">
        <title>Paenibacillus sp. nov., isolated from rhizosphere soil of tomato.</title>
        <authorList>
            <person name="Weon H.-Y."/>
            <person name="Lee S.A."/>
        </authorList>
    </citation>
    <scope>NUCLEOTIDE SEQUENCE [LARGE SCALE GENOMIC DNA]</scope>
    <source>
        <strain evidence="6 7">14171R-81</strain>
    </source>
</reference>
<protein>
    <submittedName>
        <fullName evidence="6">FAD-dependent oxidoreductase</fullName>
    </submittedName>
</protein>
<evidence type="ECO:0000313" key="6">
    <source>
        <dbReference type="EMBL" id="QHW31750.1"/>
    </source>
</evidence>
<dbReference type="SUPFAM" id="SSF51905">
    <property type="entry name" value="FAD/NAD(P)-binding domain"/>
    <property type="match status" value="1"/>
</dbReference>
<dbReference type="Gene3D" id="2.60.120.260">
    <property type="entry name" value="Galactose-binding domain-like"/>
    <property type="match status" value="1"/>
</dbReference>
<keyword evidence="5" id="KW-0411">Iron-sulfur</keyword>
<evidence type="ECO:0000256" key="3">
    <source>
        <dbReference type="ARBA" id="ARBA00023002"/>
    </source>
</evidence>
<organism evidence="6 7">
    <name type="scientific">Paenibacillus rhizovicinus</name>
    <dbReference type="NCBI Taxonomy" id="2704463"/>
    <lineage>
        <taxon>Bacteria</taxon>
        <taxon>Bacillati</taxon>
        <taxon>Bacillota</taxon>
        <taxon>Bacilli</taxon>
        <taxon>Bacillales</taxon>
        <taxon>Paenibacillaceae</taxon>
        <taxon>Paenibacillus</taxon>
    </lineage>
</organism>
<proteinExistence type="predicted"/>
<name>A0A6C0NZQ9_9BACL</name>
<dbReference type="AlphaFoldDB" id="A0A6C0NZQ9"/>
<gene>
    <name evidence="6" type="ORF">GZH47_13485</name>
</gene>
<dbReference type="Gene3D" id="3.50.50.60">
    <property type="entry name" value="FAD/NAD(P)-binding domain"/>
    <property type="match status" value="1"/>
</dbReference>
<dbReference type="GO" id="GO:0046872">
    <property type="term" value="F:metal ion binding"/>
    <property type="evidence" value="ECO:0007669"/>
    <property type="project" value="UniProtKB-KW"/>
</dbReference>
<dbReference type="InterPro" id="IPR036188">
    <property type="entry name" value="FAD/NAD-bd_sf"/>
</dbReference>
<dbReference type="PANTHER" id="PTHR43498">
    <property type="entry name" value="FERREDOXIN:COB-COM HETERODISULFIDE REDUCTASE SUBUNIT A"/>
    <property type="match status" value="1"/>
</dbReference>
<keyword evidence="2" id="KW-0479">Metal-binding</keyword>
<dbReference type="PANTHER" id="PTHR43498:SF1">
    <property type="entry name" value="COB--COM HETERODISULFIDE REDUCTASE IRON-SULFUR SUBUNIT A"/>
    <property type="match status" value="1"/>
</dbReference>
<dbReference type="Pfam" id="PF12831">
    <property type="entry name" value="FAD_oxidored"/>
    <property type="match status" value="1"/>
</dbReference>
<evidence type="ECO:0000256" key="5">
    <source>
        <dbReference type="ARBA" id="ARBA00023014"/>
    </source>
</evidence>
<dbReference type="GO" id="GO:0016491">
    <property type="term" value="F:oxidoreductase activity"/>
    <property type="evidence" value="ECO:0007669"/>
    <property type="project" value="UniProtKB-KW"/>
</dbReference>
<sequence length="757" mass="83790">MLEQTVKTDIVVVGGGLSGVCAAVAAARLGQTVSLVQNRPVLGGNSSSEVRVWVCGATGHGVNRYARETGIMGELFVENQYRNMEGNPYYWDLVVLETVRAEPNIQLFLNTDVHEVEAEGPAEDRIITAVTGWMMGSERRIRFEGDVVLDCTGDGLVGFLAGAKYRIGREAKAEFNEDWAPEIADDITLGSTILFYSKDMGRPIKYVPPSFAKDITQTSIPVRRVIRSGDSGCHYWWIEWGGELDTVHENERIRDELWSVIYGIWDFIKNSGQFEADNMTLEWVGSLPGKREYRRFVGDYMLNQNDVVEQRAFDDKVAFGGWSIDLHPPQGMYAVESGSKHFYADGNYAIPFRSLYSANVRNLLFAGRNISASHVAFGTTRVMATCAVIGEAAGTGAALCVKKGVTPRTLQAEHMGDLQQTLLRQDAAVIGLRNADPLDLARATAAVEASSTLSLAQWPLHGTGGELVSHAHALEKPVGILVPVDPRLDGVELLVDAEEATELVVEVWETGREENYIPHRLLSRHSCRVEQGAKQWAAVDGSGARLQSAPCNVFLVVRENARLRLHAAEGTIFGMLGFEYHGDLPIDELPENSQRVTLWRTGPFNRKAVCVKLSPGTKAYAADKAVDGYVRPFGGPHLWMSDVMEEGREEWLRLQWPSPVGMREIHLTFNDDVNEDLINLHHHTTPFPVMPDLVKDCRIEALTDEGWTVLERIQDNRKRKRVIALPAAVAASALRIVVESTNGSPFAQVIEVRVYGQ</sequence>
<dbReference type="RefSeq" id="WP_162640556.1">
    <property type="nucleotide sequence ID" value="NZ_CP048286.1"/>
</dbReference>
<keyword evidence="4" id="KW-0408">Iron</keyword>
<dbReference type="KEGG" id="prz:GZH47_13485"/>
<evidence type="ECO:0000256" key="1">
    <source>
        <dbReference type="ARBA" id="ARBA00022485"/>
    </source>
</evidence>
<dbReference type="EMBL" id="CP048286">
    <property type="protein sequence ID" value="QHW31750.1"/>
    <property type="molecule type" value="Genomic_DNA"/>
</dbReference>
<dbReference type="Proteomes" id="UP000479114">
    <property type="component" value="Chromosome"/>
</dbReference>
<evidence type="ECO:0000256" key="4">
    <source>
        <dbReference type="ARBA" id="ARBA00023004"/>
    </source>
</evidence>